<sequence length="138" mass="16207">HKESVECISINSSYDDLKASLDNLTWRLGACITVQISDPYVEIWLDKTAQKFKTEARRDTPTPVWDKKYHYNVSNHCELHVRVMDEDILTDDLIGTKTVDISTIYKDYYKDMWIDLPDVDGKHRDGQIHLILEYFPNK</sequence>
<keyword evidence="2" id="KW-1185">Reference proteome</keyword>
<dbReference type="EMBL" id="CAJVPW010042908">
    <property type="protein sequence ID" value="CAG8751185.1"/>
    <property type="molecule type" value="Genomic_DNA"/>
</dbReference>
<gene>
    <name evidence="1" type="ORF">SPELUC_LOCUS14492</name>
</gene>
<dbReference type="Proteomes" id="UP000789366">
    <property type="component" value="Unassembled WGS sequence"/>
</dbReference>
<organism evidence="1 2">
    <name type="scientific">Cetraspora pellucida</name>
    <dbReference type="NCBI Taxonomy" id="1433469"/>
    <lineage>
        <taxon>Eukaryota</taxon>
        <taxon>Fungi</taxon>
        <taxon>Fungi incertae sedis</taxon>
        <taxon>Mucoromycota</taxon>
        <taxon>Glomeromycotina</taxon>
        <taxon>Glomeromycetes</taxon>
        <taxon>Diversisporales</taxon>
        <taxon>Gigasporaceae</taxon>
        <taxon>Cetraspora</taxon>
    </lineage>
</organism>
<feature type="non-terminal residue" evidence="1">
    <location>
        <position position="1"/>
    </location>
</feature>
<reference evidence="1" key="1">
    <citation type="submission" date="2021-06" db="EMBL/GenBank/DDBJ databases">
        <authorList>
            <person name="Kallberg Y."/>
            <person name="Tangrot J."/>
            <person name="Rosling A."/>
        </authorList>
    </citation>
    <scope>NUCLEOTIDE SEQUENCE</scope>
    <source>
        <strain evidence="1">28 12/20/2015</strain>
    </source>
</reference>
<protein>
    <submittedName>
        <fullName evidence="1">5668_t:CDS:1</fullName>
    </submittedName>
</protein>
<proteinExistence type="predicted"/>
<name>A0ACA9QHD0_9GLOM</name>
<accession>A0ACA9QHD0</accession>
<evidence type="ECO:0000313" key="2">
    <source>
        <dbReference type="Proteomes" id="UP000789366"/>
    </source>
</evidence>
<comment type="caution">
    <text evidence="1">The sequence shown here is derived from an EMBL/GenBank/DDBJ whole genome shotgun (WGS) entry which is preliminary data.</text>
</comment>
<evidence type="ECO:0000313" key="1">
    <source>
        <dbReference type="EMBL" id="CAG8751185.1"/>
    </source>
</evidence>